<dbReference type="PANTHER" id="PTHR32401:SF49">
    <property type="entry name" value="OS10G0129200 PROTEIN"/>
    <property type="match status" value="1"/>
</dbReference>
<accession>A0A2P5DEW0</accession>
<dbReference type="GO" id="GO:0030246">
    <property type="term" value="F:carbohydrate binding"/>
    <property type="evidence" value="ECO:0007669"/>
    <property type="project" value="UniProtKB-KW"/>
</dbReference>
<dbReference type="STRING" id="3476.A0A2P5DEW0"/>
<dbReference type="AlphaFoldDB" id="A0A2P5DEW0"/>
<feature type="domain" description="Legume lectin" evidence="3">
    <location>
        <begin position="34"/>
        <end position="222"/>
    </location>
</feature>
<name>A0A2P5DEW0_PARAD</name>
<dbReference type="InterPro" id="IPR050258">
    <property type="entry name" value="Leguminous_Lectin"/>
</dbReference>
<proteinExistence type="inferred from homology"/>
<comment type="similarity">
    <text evidence="1">Belongs to the leguminous lectin family.</text>
</comment>
<organism evidence="4 5">
    <name type="scientific">Parasponia andersonii</name>
    <name type="common">Sponia andersonii</name>
    <dbReference type="NCBI Taxonomy" id="3476"/>
    <lineage>
        <taxon>Eukaryota</taxon>
        <taxon>Viridiplantae</taxon>
        <taxon>Streptophyta</taxon>
        <taxon>Embryophyta</taxon>
        <taxon>Tracheophyta</taxon>
        <taxon>Spermatophyta</taxon>
        <taxon>Magnoliopsida</taxon>
        <taxon>eudicotyledons</taxon>
        <taxon>Gunneridae</taxon>
        <taxon>Pentapetalae</taxon>
        <taxon>rosids</taxon>
        <taxon>fabids</taxon>
        <taxon>Rosales</taxon>
        <taxon>Cannabaceae</taxon>
        <taxon>Parasponia</taxon>
    </lineage>
</organism>
<dbReference type="PANTHER" id="PTHR32401">
    <property type="entry name" value="CONCANAVALIN A-LIKE LECTIN FAMILY PROTEIN"/>
    <property type="match status" value="1"/>
</dbReference>
<evidence type="ECO:0000259" key="3">
    <source>
        <dbReference type="Pfam" id="PF00139"/>
    </source>
</evidence>
<dbReference type="PROSITE" id="PS00307">
    <property type="entry name" value="LECTIN_LEGUME_BETA"/>
    <property type="match status" value="1"/>
</dbReference>
<evidence type="ECO:0000313" key="4">
    <source>
        <dbReference type="EMBL" id="PON71790.1"/>
    </source>
</evidence>
<keyword evidence="2" id="KW-0430">Lectin</keyword>
<dbReference type="SUPFAM" id="SSF49899">
    <property type="entry name" value="Concanavalin A-like lectins/glucanases"/>
    <property type="match status" value="1"/>
</dbReference>
<gene>
    <name evidence="4" type="ORF">PanWU01x14_069770</name>
</gene>
<dbReference type="InterPro" id="IPR013320">
    <property type="entry name" value="ConA-like_dom_sf"/>
</dbReference>
<dbReference type="OrthoDB" id="2014828at2759"/>
<sequence>MSIPRLQKLNPCTLSRCPNEINPTVTIIPSSSPLQFDYPTIEITKPNLTATGNITYLMSELQLTRNEINNTGRHTYFQALYLWDNSTGTYIVANFTTKFSFTFYFDDVKPGDGIAFFLAQPPFDIARPIYGPAFGLLRPRQATFSEEDIVVAVEFDTFYNPFFDPPNYFQQHVGIDVNSMMSREATPWFCEFRSWPPKVYNATINYNSSSKRLSVVFMEYQDGVALSVVVLARRMRKVCFAP</sequence>
<dbReference type="Pfam" id="PF00139">
    <property type="entry name" value="Lectin_legB"/>
    <property type="match status" value="1"/>
</dbReference>
<keyword evidence="5" id="KW-1185">Reference proteome</keyword>
<reference evidence="5" key="1">
    <citation type="submission" date="2016-06" db="EMBL/GenBank/DDBJ databases">
        <title>Parallel loss of symbiosis genes in relatives of nitrogen-fixing non-legume Parasponia.</title>
        <authorList>
            <person name="Van Velzen R."/>
            <person name="Holmer R."/>
            <person name="Bu F."/>
            <person name="Rutten L."/>
            <person name="Van Zeijl A."/>
            <person name="Liu W."/>
            <person name="Santuari L."/>
            <person name="Cao Q."/>
            <person name="Sharma T."/>
            <person name="Shen D."/>
            <person name="Roswanjaya Y."/>
            <person name="Wardhani T."/>
            <person name="Kalhor M.S."/>
            <person name="Jansen J."/>
            <person name="Van den Hoogen J."/>
            <person name="Gungor B."/>
            <person name="Hartog M."/>
            <person name="Hontelez J."/>
            <person name="Verver J."/>
            <person name="Yang W.-C."/>
            <person name="Schijlen E."/>
            <person name="Repin R."/>
            <person name="Schilthuizen M."/>
            <person name="Schranz E."/>
            <person name="Heidstra R."/>
            <person name="Miyata K."/>
            <person name="Fedorova E."/>
            <person name="Kohlen W."/>
            <person name="Bisseling T."/>
            <person name="Smit S."/>
            <person name="Geurts R."/>
        </authorList>
    </citation>
    <scope>NUCLEOTIDE SEQUENCE [LARGE SCALE GENOMIC DNA]</scope>
    <source>
        <strain evidence="5">cv. WU1-14</strain>
    </source>
</reference>
<dbReference type="EMBL" id="JXTB01000042">
    <property type="protein sequence ID" value="PON71790.1"/>
    <property type="molecule type" value="Genomic_DNA"/>
</dbReference>
<evidence type="ECO:0000256" key="2">
    <source>
        <dbReference type="ARBA" id="ARBA00022734"/>
    </source>
</evidence>
<evidence type="ECO:0000256" key="1">
    <source>
        <dbReference type="ARBA" id="ARBA00007606"/>
    </source>
</evidence>
<evidence type="ECO:0000313" key="5">
    <source>
        <dbReference type="Proteomes" id="UP000237105"/>
    </source>
</evidence>
<dbReference type="InterPro" id="IPR001220">
    <property type="entry name" value="Legume_lectin_dom"/>
</dbReference>
<protein>
    <submittedName>
        <fullName evidence="4">Lectin</fullName>
    </submittedName>
</protein>
<dbReference type="Gene3D" id="2.60.120.200">
    <property type="match status" value="1"/>
</dbReference>
<dbReference type="InterPro" id="IPR019825">
    <property type="entry name" value="Lectin_legB_Mn/Ca_BS"/>
</dbReference>
<comment type="caution">
    <text evidence="4">The sequence shown here is derived from an EMBL/GenBank/DDBJ whole genome shotgun (WGS) entry which is preliminary data.</text>
</comment>
<dbReference type="Proteomes" id="UP000237105">
    <property type="component" value="Unassembled WGS sequence"/>
</dbReference>